<gene>
    <name evidence="1" type="ORF">H8S61_17140</name>
</gene>
<name>A0ABR7BWB1_9ACTN</name>
<accession>A0ABR7BWB1</accession>
<keyword evidence="2" id="KW-1185">Reference proteome</keyword>
<reference evidence="1 2" key="1">
    <citation type="submission" date="2020-08" db="EMBL/GenBank/DDBJ databases">
        <title>Genome public.</title>
        <authorList>
            <person name="Liu C."/>
            <person name="Sun Q."/>
        </authorList>
    </citation>
    <scope>NUCLEOTIDE SEQUENCE [LARGE SCALE GENOMIC DNA]</scope>
    <source>
        <strain evidence="1 2">NSJ-70</strain>
    </source>
</reference>
<dbReference type="EMBL" id="JACOOA010000014">
    <property type="protein sequence ID" value="MBC5585912.1"/>
    <property type="molecule type" value="Genomic_DNA"/>
</dbReference>
<proteinExistence type="predicted"/>
<comment type="caution">
    <text evidence="1">The sequence shown here is derived from an EMBL/GenBank/DDBJ whole genome shotgun (WGS) entry which is preliminary data.</text>
</comment>
<dbReference type="Proteomes" id="UP000622448">
    <property type="component" value="Unassembled WGS sequence"/>
</dbReference>
<protein>
    <submittedName>
        <fullName evidence="1">Uncharacterized protein</fullName>
    </submittedName>
</protein>
<evidence type="ECO:0000313" key="2">
    <source>
        <dbReference type="Proteomes" id="UP000622448"/>
    </source>
</evidence>
<evidence type="ECO:0000313" key="1">
    <source>
        <dbReference type="EMBL" id="MBC5585912.1"/>
    </source>
</evidence>
<organism evidence="1 2">
    <name type="scientific">Eggerthella hominis</name>
    <dbReference type="NCBI Taxonomy" id="2763043"/>
    <lineage>
        <taxon>Bacteria</taxon>
        <taxon>Bacillati</taxon>
        <taxon>Actinomycetota</taxon>
        <taxon>Coriobacteriia</taxon>
        <taxon>Eggerthellales</taxon>
        <taxon>Eggerthellaceae</taxon>
        <taxon>Eggerthella</taxon>
    </lineage>
</organism>
<sequence length="52" mass="6249">MARGGITKAGSSHLHKQLVESAWRYMRATRERKRSEWTRRCRFISRTTQLKE</sequence>